<dbReference type="PANTHER" id="PTHR43245">
    <property type="entry name" value="BIFUNCTIONAL POLYMYXIN RESISTANCE PROTEIN ARNA"/>
    <property type="match status" value="1"/>
</dbReference>
<gene>
    <name evidence="2" type="ORF">LCGC14_2925520</name>
</gene>
<dbReference type="AlphaFoldDB" id="A0A0F8XMK5"/>
<protein>
    <recommendedName>
        <fullName evidence="1">NAD-dependent epimerase/dehydratase domain-containing protein</fullName>
    </recommendedName>
</protein>
<proteinExistence type="predicted"/>
<comment type="caution">
    <text evidence="2">The sequence shown here is derived from an EMBL/GenBank/DDBJ whole genome shotgun (WGS) entry which is preliminary data.</text>
</comment>
<dbReference type="InterPro" id="IPR050177">
    <property type="entry name" value="Lipid_A_modif_metabolic_enz"/>
</dbReference>
<organism evidence="2">
    <name type="scientific">marine sediment metagenome</name>
    <dbReference type="NCBI Taxonomy" id="412755"/>
    <lineage>
        <taxon>unclassified sequences</taxon>
        <taxon>metagenomes</taxon>
        <taxon>ecological metagenomes</taxon>
    </lineage>
</organism>
<evidence type="ECO:0000313" key="2">
    <source>
        <dbReference type="EMBL" id="KKK70287.1"/>
    </source>
</evidence>
<feature type="non-terminal residue" evidence="2">
    <location>
        <position position="120"/>
    </location>
</feature>
<name>A0A0F8XMK5_9ZZZZ</name>
<dbReference type="InterPro" id="IPR036291">
    <property type="entry name" value="NAD(P)-bd_dom_sf"/>
</dbReference>
<dbReference type="PANTHER" id="PTHR43245:SF23">
    <property type="entry name" value="NAD(P)-BINDING DOMAIN-CONTAINING PROTEIN"/>
    <property type="match status" value="1"/>
</dbReference>
<feature type="domain" description="NAD-dependent epimerase/dehydratase" evidence="1">
    <location>
        <begin position="3"/>
        <end position="119"/>
    </location>
</feature>
<dbReference type="SUPFAM" id="SSF51735">
    <property type="entry name" value="NAD(P)-binding Rossmann-fold domains"/>
    <property type="match status" value="1"/>
</dbReference>
<dbReference type="Pfam" id="PF01370">
    <property type="entry name" value="Epimerase"/>
    <property type="match status" value="1"/>
</dbReference>
<dbReference type="EMBL" id="LAZR01058259">
    <property type="protein sequence ID" value="KKK70287.1"/>
    <property type="molecule type" value="Genomic_DNA"/>
</dbReference>
<dbReference type="InterPro" id="IPR001509">
    <property type="entry name" value="Epimerase_deHydtase"/>
</dbReference>
<evidence type="ECO:0000259" key="1">
    <source>
        <dbReference type="Pfam" id="PF01370"/>
    </source>
</evidence>
<dbReference type="Gene3D" id="3.40.50.720">
    <property type="entry name" value="NAD(P)-binding Rossmann-like Domain"/>
    <property type="match status" value="1"/>
</dbReference>
<sequence>MRVLILGGAGLVGHALVDLLNNLGVHEFLVVDNLLYTDEYLRHVPFQAGNVGDPKFMVPLLDSYKPEVVVHLAGIVGDAACASRPKEAEEANVTSVKILRDHFDGRIIFPSSCSVYGANA</sequence>
<accession>A0A0F8XMK5</accession>
<reference evidence="2" key="1">
    <citation type="journal article" date="2015" name="Nature">
        <title>Complex archaea that bridge the gap between prokaryotes and eukaryotes.</title>
        <authorList>
            <person name="Spang A."/>
            <person name="Saw J.H."/>
            <person name="Jorgensen S.L."/>
            <person name="Zaremba-Niedzwiedzka K."/>
            <person name="Martijn J."/>
            <person name="Lind A.E."/>
            <person name="van Eijk R."/>
            <person name="Schleper C."/>
            <person name="Guy L."/>
            <person name="Ettema T.J."/>
        </authorList>
    </citation>
    <scope>NUCLEOTIDE SEQUENCE</scope>
</reference>